<proteinExistence type="predicted"/>
<comment type="caution">
    <text evidence="2">The sequence shown here is derived from an EMBL/GenBank/DDBJ whole genome shotgun (WGS) entry which is preliminary data.</text>
</comment>
<evidence type="ECO:0000313" key="3">
    <source>
        <dbReference type="Proteomes" id="UP001219525"/>
    </source>
</evidence>
<feature type="compositionally biased region" description="Pro residues" evidence="1">
    <location>
        <begin position="275"/>
        <end position="284"/>
    </location>
</feature>
<dbReference type="Proteomes" id="UP001219525">
    <property type="component" value="Unassembled WGS sequence"/>
</dbReference>
<keyword evidence="3" id="KW-1185">Reference proteome</keyword>
<feature type="region of interest" description="Disordered" evidence="1">
    <location>
        <begin position="263"/>
        <end position="284"/>
    </location>
</feature>
<gene>
    <name evidence="2" type="ORF">GGX14DRAFT_384295</name>
</gene>
<dbReference type="AlphaFoldDB" id="A0AAD6YV33"/>
<evidence type="ECO:0000256" key="1">
    <source>
        <dbReference type="SAM" id="MobiDB-lite"/>
    </source>
</evidence>
<sequence>MELPSVWGGIRLCLSPTETLMGDSSPLHRNANGRENTEAKSREFDEIHPALPFAVHRHAALTTDQGVRGEAANGRGIGTAVRRADGGGCHHAVENGRVACISPRAKLVHSTATSKMQLDQRSDARVRPLADKRIVPFKGGHRYYTARHWVHCQWHRESLVFASTAVRLPVRARSSACAAGVGVRASLSVTLEQIQVRNLRAALVRVMQPLAGRRRRHREVRTGVQLPLPLFSRKREVRREEKSSRREACVGCAAATEIRRIRRSRRAVRREPAPRMRPPPGPQE</sequence>
<reference evidence="2" key="1">
    <citation type="submission" date="2023-03" db="EMBL/GenBank/DDBJ databases">
        <title>Massive genome expansion in bonnet fungi (Mycena s.s.) driven by repeated elements and novel gene families across ecological guilds.</title>
        <authorList>
            <consortium name="Lawrence Berkeley National Laboratory"/>
            <person name="Harder C.B."/>
            <person name="Miyauchi S."/>
            <person name="Viragh M."/>
            <person name="Kuo A."/>
            <person name="Thoen E."/>
            <person name="Andreopoulos B."/>
            <person name="Lu D."/>
            <person name="Skrede I."/>
            <person name="Drula E."/>
            <person name="Henrissat B."/>
            <person name="Morin E."/>
            <person name="Kohler A."/>
            <person name="Barry K."/>
            <person name="LaButti K."/>
            <person name="Morin E."/>
            <person name="Salamov A."/>
            <person name="Lipzen A."/>
            <person name="Mereny Z."/>
            <person name="Hegedus B."/>
            <person name="Baldrian P."/>
            <person name="Stursova M."/>
            <person name="Weitz H."/>
            <person name="Taylor A."/>
            <person name="Grigoriev I.V."/>
            <person name="Nagy L.G."/>
            <person name="Martin F."/>
            <person name="Kauserud H."/>
        </authorList>
    </citation>
    <scope>NUCLEOTIDE SEQUENCE</scope>
    <source>
        <strain evidence="2">9144</strain>
    </source>
</reference>
<protein>
    <submittedName>
        <fullName evidence="2">Uncharacterized protein</fullName>
    </submittedName>
</protein>
<accession>A0AAD6YV33</accession>
<dbReference type="EMBL" id="JARJCW010000001">
    <property type="protein sequence ID" value="KAJ7230338.1"/>
    <property type="molecule type" value="Genomic_DNA"/>
</dbReference>
<organism evidence="2 3">
    <name type="scientific">Mycena pura</name>
    <dbReference type="NCBI Taxonomy" id="153505"/>
    <lineage>
        <taxon>Eukaryota</taxon>
        <taxon>Fungi</taxon>
        <taxon>Dikarya</taxon>
        <taxon>Basidiomycota</taxon>
        <taxon>Agaricomycotina</taxon>
        <taxon>Agaricomycetes</taxon>
        <taxon>Agaricomycetidae</taxon>
        <taxon>Agaricales</taxon>
        <taxon>Marasmiineae</taxon>
        <taxon>Mycenaceae</taxon>
        <taxon>Mycena</taxon>
    </lineage>
</organism>
<name>A0AAD6YV33_9AGAR</name>
<evidence type="ECO:0000313" key="2">
    <source>
        <dbReference type="EMBL" id="KAJ7230338.1"/>
    </source>
</evidence>